<dbReference type="Pfam" id="PF02481">
    <property type="entry name" value="DNA_processg_A"/>
    <property type="match status" value="1"/>
</dbReference>
<feature type="region of interest" description="Disordered" evidence="2">
    <location>
        <begin position="1"/>
        <end position="20"/>
    </location>
</feature>
<gene>
    <name evidence="4" type="ordered locus">Acel_1548</name>
</gene>
<reference evidence="4 5" key="1">
    <citation type="journal article" date="2009" name="Genome Res.">
        <title>Complete genome of the cellulolytic thermophile Acidothermus cellulolyticus 11B provides insights into its ecophysiological and evolutionary adaptations.</title>
        <authorList>
            <person name="Barabote R.D."/>
            <person name="Xie G."/>
            <person name="Leu D.H."/>
            <person name="Normand P."/>
            <person name="Necsulea A."/>
            <person name="Daubin V."/>
            <person name="Medigue C."/>
            <person name="Adney W.S."/>
            <person name="Xu X.C."/>
            <person name="Lapidus A."/>
            <person name="Parales R.E."/>
            <person name="Detter C."/>
            <person name="Pujic P."/>
            <person name="Bruce D."/>
            <person name="Lavire C."/>
            <person name="Challacombe J.F."/>
            <person name="Brettin T.S."/>
            <person name="Berry A.M."/>
        </authorList>
    </citation>
    <scope>NUCLEOTIDE SEQUENCE [LARGE SCALE GENOMIC DNA]</scope>
    <source>
        <strain evidence="5">ATCC 43068 / DSM 8971 / 11B</strain>
    </source>
</reference>
<dbReference type="PANTHER" id="PTHR43022">
    <property type="entry name" value="PROTEIN SMF"/>
    <property type="match status" value="1"/>
</dbReference>
<dbReference type="InterPro" id="IPR003488">
    <property type="entry name" value="DprA"/>
</dbReference>
<dbReference type="STRING" id="351607.Acel_1548"/>
<evidence type="ECO:0000256" key="1">
    <source>
        <dbReference type="ARBA" id="ARBA00006525"/>
    </source>
</evidence>
<name>A0LV60_ACIC1</name>
<organism evidence="4 5">
    <name type="scientific">Acidothermus cellulolyticus (strain ATCC 43068 / DSM 8971 / 11B)</name>
    <dbReference type="NCBI Taxonomy" id="351607"/>
    <lineage>
        <taxon>Bacteria</taxon>
        <taxon>Bacillati</taxon>
        <taxon>Actinomycetota</taxon>
        <taxon>Actinomycetes</taxon>
        <taxon>Acidothermales</taxon>
        <taxon>Acidothermaceae</taxon>
        <taxon>Acidothermus</taxon>
    </lineage>
</organism>
<dbReference type="NCBIfam" id="TIGR00732">
    <property type="entry name" value="dprA"/>
    <property type="match status" value="1"/>
</dbReference>
<dbReference type="AlphaFoldDB" id="A0LV60"/>
<dbReference type="HOGENOM" id="CLU_029601_2_3_11"/>
<dbReference type="Gene3D" id="3.40.50.450">
    <property type="match status" value="1"/>
</dbReference>
<dbReference type="PANTHER" id="PTHR43022:SF1">
    <property type="entry name" value="PROTEIN SMF"/>
    <property type="match status" value="1"/>
</dbReference>
<evidence type="ECO:0000313" key="4">
    <source>
        <dbReference type="EMBL" id="ABK53320.1"/>
    </source>
</evidence>
<dbReference type="GO" id="GO:0009294">
    <property type="term" value="P:DNA-mediated transformation"/>
    <property type="evidence" value="ECO:0007669"/>
    <property type="project" value="InterPro"/>
</dbReference>
<feature type="compositionally biased region" description="Polar residues" evidence="2">
    <location>
        <begin position="1"/>
        <end position="16"/>
    </location>
</feature>
<evidence type="ECO:0000259" key="3">
    <source>
        <dbReference type="Pfam" id="PF02481"/>
    </source>
</evidence>
<comment type="similarity">
    <text evidence="1">Belongs to the DprA/Smf family.</text>
</comment>
<dbReference type="EMBL" id="CP000481">
    <property type="protein sequence ID" value="ABK53320.1"/>
    <property type="molecule type" value="Genomic_DNA"/>
</dbReference>
<feature type="domain" description="Smf/DprA SLOG" evidence="3">
    <location>
        <begin position="95"/>
        <end position="311"/>
    </location>
</feature>
<evidence type="ECO:0000256" key="2">
    <source>
        <dbReference type="SAM" id="MobiDB-lite"/>
    </source>
</evidence>
<dbReference type="InterPro" id="IPR057666">
    <property type="entry name" value="DrpA_SLOG"/>
</dbReference>
<sequence length="391" mass="40724">MTTGNAGKEQPASTISRPARADATERLARALLSRVTEPGDRELAALLTRYAATEIVRDLRRDRLPVTNARHWRTRLSTARPEADLHAVERLGGCFVVPGDSEWPAQLDDLGRVPGEYSVPPVGLWLRGAGKLADADRTIAVVGSRAATGYGEYVAAEFAIGLAERGFLVVSGGAYGIDAAAHRGALAGGGATVAVLACGVDVCYPRGNATLFHRILSTGLLLSEWPPGCAPMRHRFLVRNRVIAALASGTIVVEAAARSGALNTANRARDLGRHVMAVPGPVTSPLSAGSNQLLREPDVCCITRADDVVEIVGRLDPSIAPTPGAPPSSARDRLDGVTRRVLDAVPARRSAGPAGIALAAGLALPDVLAALGRLAADGLVERTDAGWRVAG</sequence>
<dbReference type="Proteomes" id="UP000008221">
    <property type="component" value="Chromosome"/>
</dbReference>
<dbReference type="InParanoid" id="A0LV60"/>
<accession>A0LV60</accession>
<dbReference type="eggNOG" id="COG0758">
    <property type="taxonomic scope" value="Bacteria"/>
</dbReference>
<dbReference type="KEGG" id="ace:Acel_1548"/>
<evidence type="ECO:0000313" key="5">
    <source>
        <dbReference type="Proteomes" id="UP000008221"/>
    </source>
</evidence>
<dbReference type="SUPFAM" id="SSF102405">
    <property type="entry name" value="MCP/YpsA-like"/>
    <property type="match status" value="1"/>
</dbReference>
<keyword evidence="5" id="KW-1185">Reference proteome</keyword>
<proteinExistence type="inferred from homology"/>
<protein>
    <submittedName>
        <fullName evidence="4">DNA protecting protein DprA</fullName>
    </submittedName>
</protein>
<dbReference type="OrthoDB" id="9785707at2"/>